<keyword evidence="1" id="KW-0472">Membrane</keyword>
<keyword evidence="3" id="KW-1185">Reference proteome</keyword>
<accession>A0AA44BCJ0</accession>
<gene>
    <name evidence="2" type="ORF">ISALK_00500</name>
</gene>
<evidence type="ECO:0000256" key="1">
    <source>
        <dbReference type="SAM" id="Phobius"/>
    </source>
</evidence>
<feature type="transmembrane region" description="Helical" evidence="1">
    <location>
        <begin position="47"/>
        <end position="68"/>
    </location>
</feature>
<feature type="transmembrane region" description="Helical" evidence="1">
    <location>
        <begin position="109"/>
        <end position="127"/>
    </location>
</feature>
<dbReference type="AlphaFoldDB" id="A0AA44BCJ0"/>
<organism evidence="2 3">
    <name type="scientific">Isachenkonia alkalipeptolytica</name>
    <dbReference type="NCBI Taxonomy" id="2565777"/>
    <lineage>
        <taxon>Bacteria</taxon>
        <taxon>Bacillati</taxon>
        <taxon>Bacillota</taxon>
        <taxon>Clostridia</taxon>
        <taxon>Eubacteriales</taxon>
        <taxon>Clostridiaceae</taxon>
        <taxon>Isachenkonia</taxon>
    </lineage>
</organism>
<evidence type="ECO:0000313" key="2">
    <source>
        <dbReference type="EMBL" id="NBG86968.1"/>
    </source>
</evidence>
<reference evidence="2 3" key="1">
    <citation type="submission" date="2019-04" db="EMBL/GenBank/DDBJ databases">
        <title>Isachenkonia alkalipeptolytica gen. nov. sp. nov. a new anaerobic, alkiliphilic organothrophic bacterium capable to reduce synthesized ferrihydrite isolated from a soda lake.</title>
        <authorList>
            <person name="Toshchakov S.V."/>
            <person name="Zavarzina D.G."/>
            <person name="Zhilina T.N."/>
            <person name="Kostrikina N.A."/>
            <person name="Kublanov I.V."/>
        </authorList>
    </citation>
    <scope>NUCLEOTIDE SEQUENCE [LARGE SCALE GENOMIC DNA]</scope>
    <source>
        <strain evidence="2 3">Z-1701</strain>
    </source>
</reference>
<feature type="transmembrane region" description="Helical" evidence="1">
    <location>
        <begin position="74"/>
        <end position="97"/>
    </location>
</feature>
<proteinExistence type="predicted"/>
<feature type="transmembrane region" description="Helical" evidence="1">
    <location>
        <begin position="6"/>
        <end position="26"/>
    </location>
</feature>
<dbReference type="RefSeq" id="WP_160718275.1">
    <property type="nucleotide sequence ID" value="NZ_SUMG01000001.1"/>
</dbReference>
<name>A0AA44BCJ0_9CLOT</name>
<protein>
    <submittedName>
        <fullName evidence="2">Uncharacterized protein</fullName>
    </submittedName>
</protein>
<evidence type="ECO:0000313" key="3">
    <source>
        <dbReference type="Proteomes" id="UP000449710"/>
    </source>
</evidence>
<keyword evidence="1" id="KW-1133">Transmembrane helix</keyword>
<comment type="caution">
    <text evidence="2">The sequence shown here is derived from an EMBL/GenBank/DDBJ whole genome shotgun (WGS) entry which is preliminary data.</text>
</comment>
<dbReference type="Proteomes" id="UP000449710">
    <property type="component" value="Unassembled WGS sequence"/>
</dbReference>
<dbReference type="EMBL" id="SUMG01000001">
    <property type="protein sequence ID" value="NBG86968.1"/>
    <property type="molecule type" value="Genomic_DNA"/>
</dbReference>
<sequence>MVVVIGWVNIALIVIMGSIYPIKQVYLKKFKEQGKEKAQNWGRLYQFARKAHPATGLIILAIGFYHGYQAFSLTVWHTGTLLLYTLLLMAVVALAGPRIKAFKKHWRKVHRSLGGVVYVLAILHIFWRNLL</sequence>
<keyword evidence="1" id="KW-0812">Transmembrane</keyword>